<dbReference type="Proteomes" id="UP000542674">
    <property type="component" value="Unassembled WGS sequence"/>
</dbReference>
<keyword evidence="2" id="KW-1133">Transmembrane helix</keyword>
<proteinExistence type="predicted"/>
<organism evidence="3 4">
    <name type="scientific">Saccharothrix violaceirubra</name>
    <dbReference type="NCBI Taxonomy" id="413306"/>
    <lineage>
        <taxon>Bacteria</taxon>
        <taxon>Bacillati</taxon>
        <taxon>Actinomycetota</taxon>
        <taxon>Actinomycetes</taxon>
        <taxon>Pseudonocardiales</taxon>
        <taxon>Pseudonocardiaceae</taxon>
        <taxon>Saccharothrix</taxon>
    </lineage>
</organism>
<name>A0A7W7WWM0_9PSEU</name>
<accession>A0A7W7WWM0</accession>
<sequence>MRHRTSLRHFGDSPYALIWSWLLLIGLLFVDVPLLKSALGAAAPTDHWWQSWLIAAGYGVALAATTWPASVFTLRRIEHGESRHLAAAVVFWVIWAAGVIASFVFRLLHPQGTTSADQDSFQLGEQPVETGTGPDPGNAVVLTLLVLMTGAVASGIAALGEDDLQRQRRRAARRVQRLTWRTRWANRRADRHGKAMEVQKDEIVRIEGRLAIAVEQTVGLARGLKHHVRHTIAVALGDPRATTAVTHAPDAAPADTRPTEGTTP</sequence>
<keyword evidence="2" id="KW-0472">Membrane</keyword>
<keyword evidence="4" id="KW-1185">Reference proteome</keyword>
<feature type="transmembrane region" description="Helical" evidence="2">
    <location>
        <begin position="85"/>
        <end position="105"/>
    </location>
</feature>
<feature type="region of interest" description="Disordered" evidence="1">
    <location>
        <begin position="113"/>
        <end position="135"/>
    </location>
</feature>
<evidence type="ECO:0000313" key="4">
    <source>
        <dbReference type="Proteomes" id="UP000542674"/>
    </source>
</evidence>
<evidence type="ECO:0000256" key="1">
    <source>
        <dbReference type="SAM" id="MobiDB-lite"/>
    </source>
</evidence>
<feature type="compositionally biased region" description="Polar residues" evidence="1">
    <location>
        <begin position="113"/>
        <end position="123"/>
    </location>
</feature>
<reference evidence="3 4" key="1">
    <citation type="submission" date="2020-08" db="EMBL/GenBank/DDBJ databases">
        <title>Sequencing the genomes of 1000 actinobacteria strains.</title>
        <authorList>
            <person name="Klenk H.-P."/>
        </authorList>
    </citation>
    <scope>NUCLEOTIDE SEQUENCE [LARGE SCALE GENOMIC DNA]</scope>
    <source>
        <strain evidence="3 4">DSM 45084</strain>
    </source>
</reference>
<protein>
    <submittedName>
        <fullName evidence="3">Uncharacterized protein</fullName>
    </submittedName>
</protein>
<feature type="transmembrane region" description="Helical" evidence="2">
    <location>
        <begin position="139"/>
        <end position="160"/>
    </location>
</feature>
<feature type="compositionally biased region" description="Low complexity" evidence="1">
    <location>
        <begin position="243"/>
        <end position="256"/>
    </location>
</feature>
<dbReference type="RefSeq" id="WP_184670503.1">
    <property type="nucleotide sequence ID" value="NZ_BAABAI010000024.1"/>
</dbReference>
<keyword evidence="2" id="KW-0812">Transmembrane</keyword>
<evidence type="ECO:0000256" key="2">
    <source>
        <dbReference type="SAM" id="Phobius"/>
    </source>
</evidence>
<feature type="region of interest" description="Disordered" evidence="1">
    <location>
        <begin position="243"/>
        <end position="264"/>
    </location>
</feature>
<comment type="caution">
    <text evidence="3">The sequence shown here is derived from an EMBL/GenBank/DDBJ whole genome shotgun (WGS) entry which is preliminary data.</text>
</comment>
<evidence type="ECO:0000313" key="3">
    <source>
        <dbReference type="EMBL" id="MBB4966485.1"/>
    </source>
</evidence>
<dbReference type="AlphaFoldDB" id="A0A7W7WWM0"/>
<gene>
    <name evidence="3" type="ORF">F4559_003844</name>
</gene>
<dbReference type="EMBL" id="JACHJS010000001">
    <property type="protein sequence ID" value="MBB4966485.1"/>
    <property type="molecule type" value="Genomic_DNA"/>
</dbReference>
<feature type="transmembrane region" description="Helical" evidence="2">
    <location>
        <begin position="52"/>
        <end position="73"/>
    </location>
</feature>